<gene>
    <name evidence="1" type="ORF">DKT77_10225</name>
</gene>
<protein>
    <submittedName>
        <fullName evidence="1">Lytic transglycosylase domain-containing protein</fullName>
    </submittedName>
</protein>
<dbReference type="OrthoDB" id="5945995at2"/>
<dbReference type="EMBL" id="QGKU01000033">
    <property type="protein sequence ID" value="PWR02563.1"/>
    <property type="molecule type" value="Genomic_DNA"/>
</dbReference>
<dbReference type="Gene3D" id="1.10.530.10">
    <property type="match status" value="1"/>
</dbReference>
<reference evidence="1 2" key="1">
    <citation type="submission" date="2018-05" db="EMBL/GenBank/DDBJ databases">
        <title>Rhodobacteraceae gen. nov., sp. nov. isolated from sea water.</title>
        <authorList>
            <person name="Ren Y."/>
        </authorList>
    </citation>
    <scope>NUCLEOTIDE SEQUENCE [LARGE SCALE GENOMIC DNA]</scope>
    <source>
        <strain evidence="1 2">TG-679</strain>
    </source>
</reference>
<evidence type="ECO:0000313" key="1">
    <source>
        <dbReference type="EMBL" id="PWR02563.1"/>
    </source>
</evidence>
<keyword evidence="2" id="KW-1185">Reference proteome</keyword>
<dbReference type="SUPFAM" id="SSF53955">
    <property type="entry name" value="Lysozyme-like"/>
    <property type="match status" value="1"/>
</dbReference>
<name>A0A2V2LLA5_9RHOB</name>
<accession>A0A2V2LLA5</accession>
<proteinExistence type="predicted"/>
<evidence type="ECO:0000313" key="2">
    <source>
        <dbReference type="Proteomes" id="UP000245680"/>
    </source>
</evidence>
<comment type="caution">
    <text evidence="1">The sequence shown here is derived from an EMBL/GenBank/DDBJ whole genome shotgun (WGS) entry which is preliminary data.</text>
</comment>
<dbReference type="Proteomes" id="UP000245680">
    <property type="component" value="Unassembled WGS sequence"/>
</dbReference>
<organism evidence="1 2">
    <name type="scientific">Meridianimarinicoccus roseus</name>
    <dbReference type="NCBI Taxonomy" id="2072018"/>
    <lineage>
        <taxon>Bacteria</taxon>
        <taxon>Pseudomonadati</taxon>
        <taxon>Pseudomonadota</taxon>
        <taxon>Alphaproteobacteria</taxon>
        <taxon>Rhodobacterales</taxon>
        <taxon>Paracoccaceae</taxon>
        <taxon>Meridianimarinicoccus</taxon>
    </lineage>
</organism>
<dbReference type="InterPro" id="IPR023346">
    <property type="entry name" value="Lysozyme-like_dom_sf"/>
</dbReference>
<sequence length="304" mass="32586">MTQMSLPSCLRFVMRHGLGAVVSGVIALTALPVAANLPDCEALAARAAAAAGIPDGLLPSIARVESGRGQGKKGRRAWPWTLNQGGKGMYFETREEAMAYLTAAVARGVKNIDVGCMQINYRWHGDQFPSLEAMMDPVSNTAYAARFLTELRQRLGSWDEATGNYHSADPRRSRNYQALVARVLAKMPDAKVMLAAAQDELAPLPYPGVSAPDAGDGADAMGGAQQAAPMPGGPLVAVTRAQGDSYLAAMMGGGVLPDAPVPSFRAATPDRLRTHGELPRHLQRRWNQIEDLRREFAARPRQDG</sequence>
<dbReference type="AlphaFoldDB" id="A0A2V2LLA5"/>